<dbReference type="Pfam" id="PF00440">
    <property type="entry name" value="TetR_N"/>
    <property type="match status" value="1"/>
</dbReference>
<keyword evidence="2" id="KW-0805">Transcription regulation</keyword>
<dbReference type="Gene3D" id="1.10.10.60">
    <property type="entry name" value="Homeodomain-like"/>
    <property type="match status" value="1"/>
</dbReference>
<dbReference type="PROSITE" id="PS50977">
    <property type="entry name" value="HTH_TETR_2"/>
    <property type="match status" value="1"/>
</dbReference>
<dbReference type="PANTHER" id="PTHR30055:SF175">
    <property type="entry name" value="HTH-TYPE TRANSCRIPTIONAL REPRESSOR KSTR2"/>
    <property type="match status" value="1"/>
</dbReference>
<evidence type="ECO:0000259" key="6">
    <source>
        <dbReference type="PROSITE" id="PS50977"/>
    </source>
</evidence>
<feature type="domain" description="HTH tetR-type" evidence="6">
    <location>
        <begin position="2"/>
        <end position="62"/>
    </location>
</feature>
<accession>A0A1G4G759</accession>
<dbReference type="KEGG" id="pmuc:ING2E5A_1535"/>
<dbReference type="SUPFAM" id="SSF46689">
    <property type="entry name" value="Homeodomain-like"/>
    <property type="match status" value="1"/>
</dbReference>
<dbReference type="PANTHER" id="PTHR30055">
    <property type="entry name" value="HTH-TYPE TRANSCRIPTIONAL REGULATOR RUTR"/>
    <property type="match status" value="1"/>
</dbReference>
<dbReference type="EMBL" id="LT608328">
    <property type="protein sequence ID" value="SCM57842.1"/>
    <property type="molecule type" value="Genomic_DNA"/>
</dbReference>
<dbReference type="GO" id="GO:0003700">
    <property type="term" value="F:DNA-binding transcription factor activity"/>
    <property type="evidence" value="ECO:0007669"/>
    <property type="project" value="TreeGrafter"/>
</dbReference>
<dbReference type="PRINTS" id="PR00455">
    <property type="entry name" value="HTHTETR"/>
</dbReference>
<keyword evidence="8" id="KW-1185">Reference proteome</keyword>
<protein>
    <submittedName>
        <fullName evidence="7">Transcriptional regulator, TetR family</fullName>
    </submittedName>
</protein>
<evidence type="ECO:0000256" key="1">
    <source>
        <dbReference type="ARBA" id="ARBA00022491"/>
    </source>
</evidence>
<gene>
    <name evidence="7" type="ORF">ING2E5A_1535</name>
</gene>
<dbReference type="Gene3D" id="1.10.357.10">
    <property type="entry name" value="Tetracycline Repressor, domain 2"/>
    <property type="match status" value="1"/>
</dbReference>
<keyword evidence="4" id="KW-0804">Transcription</keyword>
<dbReference type="RefSeq" id="WP_071136859.1">
    <property type="nucleotide sequence ID" value="NZ_LT608328.1"/>
</dbReference>
<dbReference type="InterPro" id="IPR001647">
    <property type="entry name" value="HTH_TetR"/>
</dbReference>
<sequence length="196" mass="23219">MTKKQNDIFEAAKKLFYKFGVRRVTIEDICEEANASKMTFYKYFPNKIELVKAVVDNYFSNAMEKYREMMQSEITAEEKIRRTFELKLESAMGLEMDFLADLYKYPDDALKEHLNVWKQRSIDLTKSWFIEMQQNGLIIKELNFPVFMLYADAIQSFVLNDETMNFFGTTRELTHTVSRLLLYGITERKGEENPTE</sequence>
<evidence type="ECO:0000256" key="3">
    <source>
        <dbReference type="ARBA" id="ARBA00023125"/>
    </source>
</evidence>
<evidence type="ECO:0000313" key="8">
    <source>
        <dbReference type="Proteomes" id="UP000178485"/>
    </source>
</evidence>
<dbReference type="InterPro" id="IPR050109">
    <property type="entry name" value="HTH-type_TetR-like_transc_reg"/>
</dbReference>
<dbReference type="STRING" id="1642646.ING2E5A_1535"/>
<keyword evidence="1" id="KW-0678">Repressor</keyword>
<proteinExistence type="predicted"/>
<reference evidence="7 8" key="1">
    <citation type="submission" date="2016-08" db="EMBL/GenBank/DDBJ databases">
        <authorList>
            <person name="Seilhamer J.J."/>
        </authorList>
    </citation>
    <scope>NUCLEOTIDE SEQUENCE [LARGE SCALE GENOMIC DNA]</scope>
    <source>
        <strain evidence="7">ING2-E5A</strain>
    </source>
</reference>
<evidence type="ECO:0000313" key="7">
    <source>
        <dbReference type="EMBL" id="SCM57842.1"/>
    </source>
</evidence>
<evidence type="ECO:0000256" key="5">
    <source>
        <dbReference type="PROSITE-ProRule" id="PRU00335"/>
    </source>
</evidence>
<evidence type="ECO:0000256" key="4">
    <source>
        <dbReference type="ARBA" id="ARBA00023163"/>
    </source>
</evidence>
<feature type="DNA-binding region" description="H-T-H motif" evidence="5">
    <location>
        <begin position="25"/>
        <end position="44"/>
    </location>
</feature>
<dbReference type="GO" id="GO:0000976">
    <property type="term" value="F:transcription cis-regulatory region binding"/>
    <property type="evidence" value="ECO:0007669"/>
    <property type="project" value="TreeGrafter"/>
</dbReference>
<dbReference type="InterPro" id="IPR009057">
    <property type="entry name" value="Homeodomain-like_sf"/>
</dbReference>
<dbReference type="AlphaFoldDB" id="A0A1G4G759"/>
<evidence type="ECO:0000256" key="2">
    <source>
        <dbReference type="ARBA" id="ARBA00023015"/>
    </source>
</evidence>
<keyword evidence="3 5" id="KW-0238">DNA-binding</keyword>
<organism evidence="7 8">
    <name type="scientific">Petrimonas mucosa</name>
    <dbReference type="NCBI Taxonomy" id="1642646"/>
    <lineage>
        <taxon>Bacteria</taxon>
        <taxon>Pseudomonadati</taxon>
        <taxon>Bacteroidota</taxon>
        <taxon>Bacteroidia</taxon>
        <taxon>Bacteroidales</taxon>
        <taxon>Dysgonomonadaceae</taxon>
        <taxon>Petrimonas</taxon>
    </lineage>
</organism>
<dbReference type="Proteomes" id="UP000178485">
    <property type="component" value="Chromosome i"/>
</dbReference>
<name>A0A1G4G759_9BACT</name>